<feature type="compositionally biased region" description="Basic and acidic residues" evidence="1">
    <location>
        <begin position="1007"/>
        <end position="1019"/>
    </location>
</feature>
<protein>
    <submittedName>
        <fullName evidence="2">Uncharacterized protein</fullName>
    </submittedName>
</protein>
<proteinExistence type="predicted"/>
<feature type="region of interest" description="Disordered" evidence="1">
    <location>
        <begin position="1176"/>
        <end position="1223"/>
    </location>
</feature>
<feature type="region of interest" description="Disordered" evidence="1">
    <location>
        <begin position="961"/>
        <end position="1087"/>
    </location>
</feature>
<dbReference type="AlphaFoldDB" id="A0A813HUF3"/>
<name>A0A813HUF3_POLGL</name>
<accession>A0A813HUF3</accession>
<feature type="compositionally biased region" description="Low complexity" evidence="1">
    <location>
        <begin position="1027"/>
        <end position="1046"/>
    </location>
</feature>
<feature type="region of interest" description="Disordered" evidence="1">
    <location>
        <begin position="350"/>
        <end position="386"/>
    </location>
</feature>
<feature type="compositionally biased region" description="Acidic residues" evidence="1">
    <location>
        <begin position="961"/>
        <end position="973"/>
    </location>
</feature>
<gene>
    <name evidence="2" type="ORF">PGLA1383_LOCUS55861</name>
</gene>
<comment type="caution">
    <text evidence="2">The sequence shown here is derived from an EMBL/GenBank/DDBJ whole genome shotgun (WGS) entry which is preliminary data.</text>
</comment>
<feature type="compositionally biased region" description="Basic and acidic residues" evidence="1">
    <location>
        <begin position="130"/>
        <end position="140"/>
    </location>
</feature>
<feature type="compositionally biased region" description="Polar residues" evidence="1">
    <location>
        <begin position="991"/>
        <end position="1000"/>
    </location>
</feature>
<keyword evidence="3" id="KW-1185">Reference proteome</keyword>
<sequence>MADSIDATATVTETRLLFEEDFTHFEEALEAGTWEVDGDHVRLYAHVPEGEDMGKGLARAVMVTEGSCEASAELMHHLCGSAGARVTRLTASLVCEAIDVDSKGSFTVGLAFDDDVEEAALLAISVKRPRPESKLPREPGDPPEEPEELAPVGLQVNGLVAADDLGDLPVRIDLDAELQWGVGGAGERQVVLRYRIGPGASALGEPPPPDATASGEGEGPSAVPLAITPTAAGGRADWSEPVKVGFYTTSVKFDFAKVLFLRGTGAVKVHMLPRTKLHAAGTSLVYHTSAHSLAVRTAMVAPAKGMADGKSRTRKQLQQQAACRRRLIAEQAQLNRGVSLSSENLAEMRRKSYLGGKPQGQLEREEQGGRKPLPIAQPSSAQEAWADKFDAPSRQELLRGSVQPRQQQNLIDKVLGLVKCINMTPWDCEFEAGHNMQWLVRFTVSKLAHVQGLLHPDPATAKAKLSPVSGSGEQPCSKKWSWTHGRNMFDKADALSDLFKKNKRKRQLEAPAPRVRKSGELEASRYWSVILFGAAGTHWSLYLGAAQVSGFRSYESRRRQVWADAAELDAAGGSGLGIHRSASELMCEILANQRLRSVIGRSMLALIRTKISSGLLKLKLAPARPQQMPPASEPELSRFRQTDSRCTVRHALRTFSSGAVLVIFRGEFSVSLIMSSLVNTLRLTCQEFDPPPDQILHLSPFLPDLVLGDLCHWLQLLVVFCPKKGSKRLEAASLRASPGGVARGVMEIHQAVDAVGVFAAVTVKLEPRYAELLRRSREPGGSCRFAFLLEKTEEGGFEVGAKGRVCKMLESEVEPSSSGECVWRVTIEGEAPCRVTELVSEEVERGAAPLFRGTLEELDEDDLGLASSHETESTVTAASEMVDLLGELGRHLQAIRQRWMLTVLMGMTDPGQEGSAGSPWQGLLDSDRQGLESMLGMMSSYRQIIGQMDRLLSDASQSAEEVIDAVEDEDEEEGRLLRDLHRRGRPHGDSGTESAYTSSRRLPASIRDVEHLSESREMTMSDFTAGRPLRSRPSPMSDSSSGQTSSVQAESRLSRLPPQPEVTERRAGTPVSPETARPRPRPVLGGRLSRLQATGGDLRAGPAVTDQYWPSATQVSGASGAASGGASAGEPQSQGPAARRREIAAGRLTASPPEATTSMRLTQAEALRRRGHALPAAASVLQSGSPARGGDGALRRSRPSISAVLPVPGSRTRQRQAMMSLGS</sequence>
<feature type="region of interest" description="Disordered" evidence="1">
    <location>
        <begin position="201"/>
        <end position="224"/>
    </location>
</feature>
<evidence type="ECO:0000256" key="1">
    <source>
        <dbReference type="SAM" id="MobiDB-lite"/>
    </source>
</evidence>
<dbReference type="EMBL" id="CAJNNV010032825">
    <property type="protein sequence ID" value="CAE8641142.1"/>
    <property type="molecule type" value="Genomic_DNA"/>
</dbReference>
<evidence type="ECO:0000313" key="2">
    <source>
        <dbReference type="EMBL" id="CAE8641142.1"/>
    </source>
</evidence>
<dbReference type="Proteomes" id="UP000654075">
    <property type="component" value="Unassembled WGS sequence"/>
</dbReference>
<feature type="region of interest" description="Disordered" evidence="1">
    <location>
        <begin position="1111"/>
        <end position="1158"/>
    </location>
</feature>
<evidence type="ECO:0000313" key="3">
    <source>
        <dbReference type="Proteomes" id="UP000654075"/>
    </source>
</evidence>
<feature type="region of interest" description="Disordered" evidence="1">
    <location>
        <begin position="130"/>
        <end position="149"/>
    </location>
</feature>
<reference evidence="2" key="1">
    <citation type="submission" date="2021-02" db="EMBL/GenBank/DDBJ databases">
        <authorList>
            <person name="Dougan E. K."/>
            <person name="Rhodes N."/>
            <person name="Thang M."/>
            <person name="Chan C."/>
        </authorList>
    </citation>
    <scope>NUCLEOTIDE SEQUENCE</scope>
</reference>
<organism evidence="2 3">
    <name type="scientific">Polarella glacialis</name>
    <name type="common">Dinoflagellate</name>
    <dbReference type="NCBI Taxonomy" id="89957"/>
    <lineage>
        <taxon>Eukaryota</taxon>
        <taxon>Sar</taxon>
        <taxon>Alveolata</taxon>
        <taxon>Dinophyceae</taxon>
        <taxon>Suessiales</taxon>
        <taxon>Suessiaceae</taxon>
        <taxon>Polarella</taxon>
    </lineage>
</organism>